<organism evidence="1 2">
    <name type="scientific">Plantactinospora mayteni</name>
    <dbReference type="NCBI Taxonomy" id="566021"/>
    <lineage>
        <taxon>Bacteria</taxon>
        <taxon>Bacillati</taxon>
        <taxon>Actinomycetota</taxon>
        <taxon>Actinomycetes</taxon>
        <taxon>Micromonosporales</taxon>
        <taxon>Micromonosporaceae</taxon>
        <taxon>Plantactinospora</taxon>
    </lineage>
</organism>
<dbReference type="Proteomes" id="UP000621500">
    <property type="component" value="Unassembled WGS sequence"/>
</dbReference>
<comment type="caution">
    <text evidence="1">The sequence shown here is derived from an EMBL/GenBank/DDBJ whole genome shotgun (WGS) entry which is preliminary data.</text>
</comment>
<reference evidence="1 2" key="1">
    <citation type="submission" date="2021-01" db="EMBL/GenBank/DDBJ databases">
        <title>Whole genome shotgun sequence of Plantactinospora mayteni NBRC 109088.</title>
        <authorList>
            <person name="Komaki H."/>
            <person name="Tamura T."/>
        </authorList>
    </citation>
    <scope>NUCLEOTIDE SEQUENCE [LARGE SCALE GENOMIC DNA]</scope>
    <source>
        <strain evidence="1 2">NBRC 109088</strain>
    </source>
</reference>
<keyword evidence="2" id="KW-1185">Reference proteome</keyword>
<name>A0ABQ4EH72_9ACTN</name>
<dbReference type="PANTHER" id="PTHR38009">
    <property type="entry name" value="CONSERVED HYPOTHETICAL PHAGE TAIL PROTEIN"/>
    <property type="match status" value="1"/>
</dbReference>
<evidence type="ECO:0000313" key="2">
    <source>
        <dbReference type="Proteomes" id="UP000621500"/>
    </source>
</evidence>
<sequence length="147" mass="15575">MPLPEHDVAVGHSFALDLDGTVISQITEVSGLRLGQDVVEFKSNTPDGKYVIHTVPGRPHDGELTLVRPRRDGNSFEGWIADIRAGQGGEGGSAAAVLVLDATGTPVKRYRLVGVSPKRLEVSTITSGGTGVLTEKLVLTYEAVEVE</sequence>
<dbReference type="Pfam" id="PF06841">
    <property type="entry name" value="Phage_T4_gp19"/>
    <property type="match status" value="1"/>
</dbReference>
<protein>
    <submittedName>
        <fullName evidence="1">Phage tail protein</fullName>
    </submittedName>
</protein>
<dbReference type="PANTHER" id="PTHR38009:SF1">
    <property type="entry name" value="CONSERVED HYPOTHETICAL PHAGE TAIL PROTEIN"/>
    <property type="match status" value="1"/>
</dbReference>
<evidence type="ECO:0000313" key="1">
    <source>
        <dbReference type="EMBL" id="GIG94065.1"/>
    </source>
</evidence>
<dbReference type="RefSeq" id="WP_203855718.1">
    <property type="nucleotide sequence ID" value="NZ_BAAAZQ010000002.1"/>
</dbReference>
<dbReference type="InterPro" id="IPR010667">
    <property type="entry name" value="Phage_T4_Gp19"/>
</dbReference>
<accession>A0ABQ4EH72</accession>
<gene>
    <name evidence="1" type="ORF">Pma05_06380</name>
</gene>
<dbReference type="EMBL" id="BONX01000003">
    <property type="protein sequence ID" value="GIG94065.1"/>
    <property type="molecule type" value="Genomic_DNA"/>
</dbReference>
<proteinExistence type="predicted"/>
<dbReference type="InterPro" id="IPR011747">
    <property type="entry name" value="CHP02241"/>
</dbReference>